<dbReference type="SUPFAM" id="SSF51316">
    <property type="entry name" value="Mss4-like"/>
    <property type="match status" value="1"/>
</dbReference>
<evidence type="ECO:0000256" key="2">
    <source>
        <dbReference type="ARBA" id="ARBA00022723"/>
    </source>
</evidence>
<evidence type="ECO:0000313" key="5">
    <source>
        <dbReference type="EMBL" id="GLQ76197.1"/>
    </source>
</evidence>
<reference evidence="6" key="1">
    <citation type="journal article" date="2019" name="Int. J. Syst. Evol. Microbiol.">
        <title>The Global Catalogue of Microorganisms (GCM) 10K type strain sequencing project: providing services to taxonomists for standard genome sequencing and annotation.</title>
        <authorList>
            <consortium name="The Broad Institute Genomics Platform"/>
            <consortium name="The Broad Institute Genome Sequencing Center for Infectious Disease"/>
            <person name="Wu L."/>
            <person name="Ma J."/>
        </authorList>
    </citation>
    <scope>NUCLEOTIDE SEQUENCE [LARGE SCALE GENOMIC DNA]</scope>
    <source>
        <strain evidence="6">NBRC 15640</strain>
    </source>
</reference>
<comment type="caution">
    <text evidence="5">The sequence shown here is derived from an EMBL/GenBank/DDBJ whole genome shotgun (WGS) entry which is preliminary data.</text>
</comment>
<evidence type="ECO:0000256" key="1">
    <source>
        <dbReference type="ARBA" id="ARBA00005495"/>
    </source>
</evidence>
<sequence>MTSGTCHCGNITLQVKTLPDTLTQCNCSHCFRTAPLYGYYTSPEVDVIVTSGVTDGYEWGDRMIHFHHCPIYKIHTHYTATDKAGMDRVGVNFRLFDREMVESIRVRRFDGADTWTFLD</sequence>
<evidence type="ECO:0000256" key="3">
    <source>
        <dbReference type="ARBA" id="ARBA00022833"/>
    </source>
</evidence>
<dbReference type="InterPro" id="IPR011057">
    <property type="entry name" value="Mss4-like_sf"/>
</dbReference>
<dbReference type="Pfam" id="PF04828">
    <property type="entry name" value="GFA"/>
    <property type="match status" value="1"/>
</dbReference>
<organism evidence="5 6">
    <name type="scientific">Vibrio penaeicida</name>
    <dbReference type="NCBI Taxonomy" id="104609"/>
    <lineage>
        <taxon>Bacteria</taxon>
        <taxon>Pseudomonadati</taxon>
        <taxon>Pseudomonadota</taxon>
        <taxon>Gammaproteobacteria</taxon>
        <taxon>Vibrionales</taxon>
        <taxon>Vibrionaceae</taxon>
        <taxon>Vibrio</taxon>
    </lineage>
</organism>
<dbReference type="InterPro" id="IPR006913">
    <property type="entry name" value="CENP-V/GFA"/>
</dbReference>
<gene>
    <name evidence="5" type="ORF">GCM10007932_55600</name>
</gene>
<dbReference type="Gene3D" id="2.170.150.70">
    <property type="match status" value="1"/>
</dbReference>
<dbReference type="InterPro" id="IPR052355">
    <property type="entry name" value="CENP-V-like"/>
</dbReference>
<dbReference type="AlphaFoldDB" id="A0AAV5P0N4"/>
<keyword evidence="6" id="KW-1185">Reference proteome</keyword>
<dbReference type="PANTHER" id="PTHR28620">
    <property type="entry name" value="CENTROMERE PROTEIN V"/>
    <property type="match status" value="1"/>
</dbReference>
<dbReference type="Proteomes" id="UP001156690">
    <property type="component" value="Unassembled WGS sequence"/>
</dbReference>
<dbReference type="EMBL" id="BSNX01000075">
    <property type="protein sequence ID" value="GLQ76197.1"/>
    <property type="molecule type" value="Genomic_DNA"/>
</dbReference>
<accession>A0AAV5P0N4</accession>
<dbReference type="PANTHER" id="PTHR28620:SF1">
    <property type="entry name" value="CENP-V_GFA DOMAIN-CONTAINING PROTEIN"/>
    <property type="match status" value="1"/>
</dbReference>
<keyword evidence="2" id="KW-0479">Metal-binding</keyword>
<feature type="domain" description="CENP-V/GFA" evidence="4">
    <location>
        <begin position="2"/>
        <end position="116"/>
    </location>
</feature>
<dbReference type="GO" id="GO:0046872">
    <property type="term" value="F:metal ion binding"/>
    <property type="evidence" value="ECO:0007669"/>
    <property type="project" value="UniProtKB-KW"/>
</dbReference>
<dbReference type="RefSeq" id="WP_126607749.1">
    <property type="nucleotide sequence ID" value="NZ_AP025145.1"/>
</dbReference>
<evidence type="ECO:0000259" key="4">
    <source>
        <dbReference type="PROSITE" id="PS51891"/>
    </source>
</evidence>
<dbReference type="PROSITE" id="PS51891">
    <property type="entry name" value="CENP_V_GFA"/>
    <property type="match status" value="1"/>
</dbReference>
<dbReference type="GO" id="GO:0016846">
    <property type="term" value="F:carbon-sulfur lyase activity"/>
    <property type="evidence" value="ECO:0007669"/>
    <property type="project" value="InterPro"/>
</dbReference>
<protein>
    <recommendedName>
        <fullName evidence="4">CENP-V/GFA domain-containing protein</fullName>
    </recommendedName>
</protein>
<comment type="similarity">
    <text evidence="1">Belongs to the Gfa family.</text>
</comment>
<keyword evidence="3" id="KW-0862">Zinc</keyword>
<name>A0AAV5P0N4_9VIBR</name>
<proteinExistence type="inferred from homology"/>
<evidence type="ECO:0000313" key="6">
    <source>
        <dbReference type="Proteomes" id="UP001156690"/>
    </source>
</evidence>